<evidence type="ECO:0000256" key="4">
    <source>
        <dbReference type="ARBA" id="ARBA00023136"/>
    </source>
</evidence>
<accession>A0A4V1M7K5</accession>
<dbReference type="OrthoDB" id="9851188at2"/>
<keyword evidence="4 5" id="KW-0472">Membrane</keyword>
<sequence length="124" mass="14529">MENNDTIFSDIERAETEAPFFKRFFANLIDWIIEFGLLFIFYIFTPRSIVLAIMDADSFLRFIVIFLVFITYRFVCLLLFHKTIGMMLLRIKFLNSNLQPLSALQKITAAIAPKVSDIRMYNGQ</sequence>
<dbReference type="AlphaFoldDB" id="A0A4V1M7K5"/>
<keyword evidence="3 5" id="KW-1133">Transmembrane helix</keyword>
<comment type="caution">
    <text evidence="7">The sequence shown here is derived from an EMBL/GenBank/DDBJ whole genome shotgun (WGS) entry which is preliminary data.</text>
</comment>
<evidence type="ECO:0000256" key="2">
    <source>
        <dbReference type="ARBA" id="ARBA00022692"/>
    </source>
</evidence>
<evidence type="ECO:0000256" key="1">
    <source>
        <dbReference type="ARBA" id="ARBA00004141"/>
    </source>
</evidence>
<dbReference type="Proteomes" id="UP000290204">
    <property type="component" value="Unassembled WGS sequence"/>
</dbReference>
<dbReference type="InterPro" id="IPR010432">
    <property type="entry name" value="RDD"/>
</dbReference>
<evidence type="ECO:0000313" key="8">
    <source>
        <dbReference type="Proteomes" id="UP000290204"/>
    </source>
</evidence>
<dbReference type="Pfam" id="PF06271">
    <property type="entry name" value="RDD"/>
    <property type="match status" value="1"/>
</dbReference>
<protein>
    <recommendedName>
        <fullName evidence="6">RDD domain-containing protein</fullName>
    </recommendedName>
</protein>
<gene>
    <name evidence="7" type="ORF">ESA94_07955</name>
</gene>
<dbReference type="GO" id="GO:0016020">
    <property type="term" value="C:membrane"/>
    <property type="evidence" value="ECO:0007669"/>
    <property type="project" value="UniProtKB-SubCell"/>
</dbReference>
<proteinExistence type="predicted"/>
<evidence type="ECO:0000259" key="6">
    <source>
        <dbReference type="Pfam" id="PF06271"/>
    </source>
</evidence>
<feature type="domain" description="RDD" evidence="6">
    <location>
        <begin position="18"/>
        <end position="104"/>
    </location>
</feature>
<evidence type="ECO:0000256" key="3">
    <source>
        <dbReference type="ARBA" id="ARBA00022989"/>
    </source>
</evidence>
<name>A0A4V1M7K5_9BACT</name>
<keyword evidence="8" id="KW-1185">Reference proteome</keyword>
<organism evidence="7 8">
    <name type="scientific">Lacibacter luteus</name>
    <dbReference type="NCBI Taxonomy" id="2508719"/>
    <lineage>
        <taxon>Bacteria</taxon>
        <taxon>Pseudomonadati</taxon>
        <taxon>Bacteroidota</taxon>
        <taxon>Chitinophagia</taxon>
        <taxon>Chitinophagales</taxon>
        <taxon>Chitinophagaceae</taxon>
        <taxon>Lacibacter</taxon>
    </lineage>
</organism>
<evidence type="ECO:0000256" key="5">
    <source>
        <dbReference type="SAM" id="Phobius"/>
    </source>
</evidence>
<evidence type="ECO:0000313" key="7">
    <source>
        <dbReference type="EMBL" id="RXK60395.1"/>
    </source>
</evidence>
<reference evidence="7 8" key="1">
    <citation type="submission" date="2019-01" db="EMBL/GenBank/DDBJ databases">
        <title>Lacibacter sp. strain TTM-7.</title>
        <authorList>
            <person name="Chen W.-M."/>
        </authorList>
    </citation>
    <scope>NUCLEOTIDE SEQUENCE [LARGE SCALE GENOMIC DNA]</scope>
    <source>
        <strain evidence="7 8">TTM-7</strain>
    </source>
</reference>
<feature type="transmembrane region" description="Helical" evidence="5">
    <location>
        <begin position="59"/>
        <end position="80"/>
    </location>
</feature>
<feature type="transmembrane region" description="Helical" evidence="5">
    <location>
        <begin position="31"/>
        <end position="53"/>
    </location>
</feature>
<dbReference type="EMBL" id="SDHW01000002">
    <property type="protein sequence ID" value="RXK60395.1"/>
    <property type="molecule type" value="Genomic_DNA"/>
</dbReference>
<dbReference type="RefSeq" id="WP_129130355.1">
    <property type="nucleotide sequence ID" value="NZ_SDHW01000002.1"/>
</dbReference>
<keyword evidence="2 5" id="KW-0812">Transmembrane</keyword>
<comment type="subcellular location">
    <subcellularLocation>
        <location evidence="1">Membrane</location>
        <topology evidence="1">Multi-pass membrane protein</topology>
    </subcellularLocation>
</comment>